<dbReference type="EMBL" id="FOBI01000004">
    <property type="protein sequence ID" value="SEK97545.1"/>
    <property type="molecule type" value="Genomic_DNA"/>
</dbReference>
<dbReference type="Proteomes" id="UP000199297">
    <property type="component" value="Unassembled WGS sequence"/>
</dbReference>
<dbReference type="Pfam" id="PF13466">
    <property type="entry name" value="STAS_2"/>
    <property type="match status" value="1"/>
</dbReference>
<keyword evidence="3" id="KW-1185">Reference proteome</keyword>
<organism evidence="2 3">
    <name type="scientific">Colwellia chukchiensis</name>
    <dbReference type="NCBI Taxonomy" id="641665"/>
    <lineage>
        <taxon>Bacteria</taxon>
        <taxon>Pseudomonadati</taxon>
        <taxon>Pseudomonadota</taxon>
        <taxon>Gammaproteobacteria</taxon>
        <taxon>Alteromonadales</taxon>
        <taxon>Colwelliaceae</taxon>
        <taxon>Colwellia</taxon>
    </lineage>
</organism>
<accession>A0A1H7LGC0</accession>
<dbReference type="Gene3D" id="3.30.750.24">
    <property type="entry name" value="STAS domain"/>
    <property type="match status" value="1"/>
</dbReference>
<evidence type="ECO:0000313" key="3">
    <source>
        <dbReference type="Proteomes" id="UP000199297"/>
    </source>
</evidence>
<dbReference type="AlphaFoldDB" id="A0A1H7LGC0"/>
<dbReference type="InterPro" id="IPR036513">
    <property type="entry name" value="STAS_dom_sf"/>
</dbReference>
<dbReference type="SUPFAM" id="SSF52091">
    <property type="entry name" value="SpoIIaa-like"/>
    <property type="match status" value="1"/>
</dbReference>
<feature type="domain" description="STAS" evidence="1">
    <location>
        <begin position="1"/>
        <end position="98"/>
    </location>
</feature>
<dbReference type="InterPro" id="IPR002645">
    <property type="entry name" value="STAS_dom"/>
</dbReference>
<proteinExistence type="predicted"/>
<reference evidence="3" key="1">
    <citation type="submission" date="2016-10" db="EMBL/GenBank/DDBJ databases">
        <authorList>
            <person name="Varghese N."/>
            <person name="Submissions S."/>
        </authorList>
    </citation>
    <scope>NUCLEOTIDE SEQUENCE [LARGE SCALE GENOMIC DNA]</scope>
    <source>
        <strain evidence="3">CGMCC 1.9127</strain>
    </source>
</reference>
<dbReference type="RefSeq" id="WP_085284389.1">
    <property type="nucleotide sequence ID" value="NZ_FOBI01000004.1"/>
</dbReference>
<dbReference type="PROSITE" id="PS50801">
    <property type="entry name" value="STAS"/>
    <property type="match status" value="1"/>
</dbReference>
<gene>
    <name evidence="2" type="ORF">SAMN05216262_104144</name>
</gene>
<dbReference type="OrthoDB" id="6227472at2"/>
<evidence type="ECO:0000259" key="1">
    <source>
        <dbReference type="PROSITE" id="PS50801"/>
    </source>
</evidence>
<evidence type="ECO:0000313" key="2">
    <source>
        <dbReference type="EMBL" id="SEK97545.1"/>
    </source>
</evidence>
<dbReference type="STRING" id="641665.GCA_002104455_02862"/>
<protein>
    <submittedName>
        <fullName evidence="2">Phospholipid transport system transporter-binding protein</fullName>
    </submittedName>
</protein>
<dbReference type="InterPro" id="IPR058548">
    <property type="entry name" value="MlaB-like_STAS"/>
</dbReference>
<name>A0A1H7LGC0_9GAMM</name>
<dbReference type="CDD" id="cd07043">
    <property type="entry name" value="STAS_anti-anti-sigma_factors"/>
    <property type="match status" value="1"/>
</dbReference>
<sequence>MIKVQQTEQSAVFNGALTRATITRSFDKQYRKLVDQKAITLDLAKVSQIDTAGLAWILLLIELAASKDCDIKLVNLPDDLLKLAKLSAVADLLPIEHS</sequence>